<feature type="non-terminal residue" evidence="1">
    <location>
        <position position="51"/>
    </location>
</feature>
<proteinExistence type="predicted"/>
<dbReference type="AlphaFoldDB" id="A0A0K2TNN1"/>
<organism evidence="1">
    <name type="scientific">Lepeophtheirus salmonis</name>
    <name type="common">Salmon louse</name>
    <name type="synonym">Caligus salmonis</name>
    <dbReference type="NCBI Taxonomy" id="72036"/>
    <lineage>
        <taxon>Eukaryota</taxon>
        <taxon>Metazoa</taxon>
        <taxon>Ecdysozoa</taxon>
        <taxon>Arthropoda</taxon>
        <taxon>Crustacea</taxon>
        <taxon>Multicrustacea</taxon>
        <taxon>Hexanauplia</taxon>
        <taxon>Copepoda</taxon>
        <taxon>Siphonostomatoida</taxon>
        <taxon>Caligidae</taxon>
        <taxon>Lepeophtheirus</taxon>
    </lineage>
</organism>
<sequence>MDFVPNDTLRLFNSCFNYRSKSIKSLKTPLFLIQFVSRFVMDNICFRLFLL</sequence>
<reference evidence="1" key="1">
    <citation type="submission" date="2014-05" db="EMBL/GenBank/DDBJ databases">
        <authorList>
            <person name="Chronopoulou M."/>
        </authorList>
    </citation>
    <scope>NUCLEOTIDE SEQUENCE</scope>
    <source>
        <tissue evidence="1">Whole organism</tissue>
    </source>
</reference>
<dbReference type="EMBL" id="HACA01010312">
    <property type="protein sequence ID" value="CDW27673.1"/>
    <property type="molecule type" value="Transcribed_RNA"/>
</dbReference>
<accession>A0A0K2TNN1</accession>
<evidence type="ECO:0000313" key="1">
    <source>
        <dbReference type="EMBL" id="CDW27673.1"/>
    </source>
</evidence>
<name>A0A0K2TNN1_LEPSM</name>
<protein>
    <submittedName>
        <fullName evidence="1">Uncharacterized protein</fullName>
    </submittedName>
</protein>